<evidence type="ECO:0000313" key="10">
    <source>
        <dbReference type="Proteomes" id="UP000006672"/>
    </source>
</evidence>
<dbReference type="FunFam" id="1.10.510.10:FF:001002">
    <property type="entry name" value="Protein CBG10779"/>
    <property type="match status" value="1"/>
</dbReference>
<dbReference type="Proteomes" id="UP000006672">
    <property type="component" value="Unassembled WGS sequence"/>
</dbReference>
<evidence type="ECO:0000313" key="8">
    <source>
        <dbReference type="EMBL" id="CRZ25169.1"/>
    </source>
</evidence>
<dbReference type="WBParaSite" id="Bm5576.1">
    <property type="protein sequence ID" value="Bm5576.1"/>
    <property type="gene ID" value="WBGene00225837"/>
</dbReference>
<protein>
    <submittedName>
        <fullName evidence="8">Bm5576</fullName>
    </submittedName>
    <submittedName>
        <fullName evidence="9 11">Protein kinase domain containing protein</fullName>
    </submittedName>
</protein>
<keyword evidence="3" id="KW-0547">Nucleotide-binding</keyword>
<evidence type="ECO:0000256" key="1">
    <source>
        <dbReference type="ARBA" id="ARBA00022527"/>
    </source>
</evidence>
<dbReference type="OMA" id="HAAMKVE"/>
<dbReference type="CTD" id="6101809"/>
<reference evidence="11" key="4">
    <citation type="submission" date="2019-12" db="UniProtKB">
        <authorList>
            <consortium name="WormBaseParasite"/>
        </authorList>
    </citation>
    <scope>IDENTIFICATION</scope>
</reference>
<organism evidence="8">
    <name type="scientific">Brugia malayi</name>
    <name type="common">Filarial nematode worm</name>
    <dbReference type="NCBI Taxonomy" id="6279"/>
    <lineage>
        <taxon>Eukaryota</taxon>
        <taxon>Metazoa</taxon>
        <taxon>Ecdysozoa</taxon>
        <taxon>Nematoda</taxon>
        <taxon>Chromadorea</taxon>
        <taxon>Rhabditida</taxon>
        <taxon>Spirurina</taxon>
        <taxon>Spiruromorpha</taxon>
        <taxon>Filarioidea</taxon>
        <taxon>Onchocercidae</taxon>
        <taxon>Brugia</taxon>
    </lineage>
</organism>
<feature type="compositionally biased region" description="Basic and acidic residues" evidence="6">
    <location>
        <begin position="359"/>
        <end position="373"/>
    </location>
</feature>
<dbReference type="GO" id="GO:0005524">
    <property type="term" value="F:ATP binding"/>
    <property type="evidence" value="ECO:0007669"/>
    <property type="project" value="UniProtKB-KW"/>
</dbReference>
<dbReference type="PANTHER" id="PTHR11909">
    <property type="entry name" value="CASEIN KINASE-RELATED"/>
    <property type="match status" value="1"/>
</dbReference>
<evidence type="ECO:0000259" key="7">
    <source>
        <dbReference type="PROSITE" id="PS50011"/>
    </source>
</evidence>
<dbReference type="RefSeq" id="XP_001898366.1">
    <property type="nucleotide sequence ID" value="XM_001898331.1"/>
</dbReference>
<feature type="domain" description="Protein kinase" evidence="7">
    <location>
        <begin position="20"/>
        <end position="290"/>
    </location>
</feature>
<dbReference type="InterPro" id="IPR047916">
    <property type="entry name" value="TTBK_Asator-like_STKc"/>
</dbReference>
<keyword evidence="5" id="KW-0067">ATP-binding</keyword>
<sequence>MGDLNLKPKIRIGAVIAEQWTIKKKLGEGSCGTVFLLANISNPKAHAAMKVEPLMMNSNDEILKMEVFVLKKMQKSKHACRLFCAGRTSTFNYMIMSLLGKNLSDLRYMMPSRRFTTSTSLRLGKQGLQALKDLHTTGFIHRDVKPLNLSLGSTPSTKRILFLFDFGLSRQIFLPVQGTNEMKLREPRKKVTFRGTVRYCSINVHQHKEQGRHDDLISLIYTIVELITGELPWRGLNRRECATVKASIPDKKLFNQCPGNFTTIYTYLKGLEYNDLPNYEFIVKKFDDTLSSKNIKDESPYDWESGGRYFDDVAGKVMPKRHRNPDEQVEKDSSSTVKEEVPSTEEGPSTEGGDSEMMGIDKENTLEDLQDIK</sequence>
<keyword evidence="10" id="KW-1185">Reference proteome</keyword>
<dbReference type="CDD" id="cd14017">
    <property type="entry name" value="STKc_TTBK"/>
    <property type="match status" value="1"/>
</dbReference>
<accession>A0A4E9FQA8</accession>
<name>A0A0H5S9X7_BRUMA</name>
<feature type="region of interest" description="Disordered" evidence="6">
    <location>
        <begin position="316"/>
        <end position="373"/>
    </location>
</feature>
<dbReference type="OrthoDB" id="5979581at2759"/>
<dbReference type="WormBase" id="Bm5576">
    <property type="protein sequence ID" value="BM00024"/>
    <property type="gene ID" value="WBGene00225837"/>
</dbReference>
<evidence type="ECO:0000256" key="3">
    <source>
        <dbReference type="ARBA" id="ARBA00022741"/>
    </source>
</evidence>
<reference evidence="8 10" key="1">
    <citation type="journal article" date="2007" name="Science">
        <title>Draft genome of the filarial nematode parasite Brugia malayi.</title>
        <authorList>
            <person name="Ghedin E."/>
            <person name="Wang S."/>
            <person name="Spiro D."/>
            <person name="Caler E."/>
            <person name="Zhao Q."/>
            <person name="Crabtree J."/>
            <person name="Allen J.E."/>
            <person name="Delcher A.L."/>
            <person name="Guiliano D.B."/>
            <person name="Miranda-Saavedra D."/>
            <person name="Angiuoli S.V."/>
            <person name="Creasy T."/>
            <person name="Amedeo P."/>
            <person name="Haas B."/>
            <person name="El-Sayed N.M."/>
            <person name="Wortman J.R."/>
            <person name="Feldblyum T."/>
            <person name="Tallon L."/>
            <person name="Schatz M."/>
            <person name="Shumway M."/>
            <person name="Koo H."/>
            <person name="Salzberg S.L."/>
            <person name="Schobel S."/>
            <person name="Pertea M."/>
            <person name="Pop M."/>
            <person name="White O."/>
            <person name="Barton G.J."/>
            <person name="Carlow C.K."/>
            <person name="Crawford M.J."/>
            <person name="Daub J."/>
            <person name="Dimmic M.W."/>
            <person name="Estes C.F."/>
            <person name="Foster J.M."/>
            <person name="Ganatra M."/>
            <person name="Gregory W.F."/>
            <person name="Johnson N.M."/>
            <person name="Jin J."/>
            <person name="Komuniecki R."/>
            <person name="Korf I."/>
            <person name="Kumar S."/>
            <person name="Laney S."/>
            <person name="Li B.W."/>
            <person name="Li W."/>
            <person name="Lindblom T.H."/>
            <person name="Lustigman S."/>
            <person name="Ma D."/>
            <person name="Maina C.V."/>
            <person name="Martin D.M."/>
            <person name="McCarter J.P."/>
            <person name="McReynolds L."/>
            <person name="Mitreva M."/>
            <person name="Nutman T.B."/>
            <person name="Parkinson J."/>
            <person name="Peregrin-Alvarez J.M."/>
            <person name="Poole C."/>
            <person name="Ren Q."/>
            <person name="Saunders L."/>
            <person name="Sluder A.E."/>
            <person name="Smith K."/>
            <person name="Stanke M."/>
            <person name="Unnasch T.R."/>
            <person name="Ware J."/>
            <person name="Wei A.D."/>
            <person name="Weil G."/>
            <person name="Williams D.J."/>
            <person name="Zhang Y."/>
            <person name="Williams S.A."/>
            <person name="Fraser-Liggett C."/>
            <person name="Slatko B."/>
            <person name="Blaxter M.L."/>
            <person name="Scott A.L."/>
        </authorList>
    </citation>
    <scope>NUCLEOTIDE SEQUENCE</scope>
    <source>
        <strain evidence="8 10">FR3</strain>
    </source>
</reference>
<dbReference type="SMART" id="SM00220">
    <property type="entry name" value="S_TKc"/>
    <property type="match status" value="1"/>
</dbReference>
<evidence type="ECO:0000313" key="11">
    <source>
        <dbReference type="WBParaSite" id="Bm5576.1"/>
    </source>
</evidence>
<feature type="compositionally biased region" description="Basic and acidic residues" evidence="6">
    <location>
        <begin position="324"/>
        <end position="341"/>
    </location>
</feature>
<evidence type="ECO:0000256" key="6">
    <source>
        <dbReference type="SAM" id="MobiDB-lite"/>
    </source>
</evidence>
<dbReference type="Pfam" id="PF00069">
    <property type="entry name" value="Pkinase"/>
    <property type="match status" value="1"/>
</dbReference>
<dbReference type="EMBL" id="LN856998">
    <property type="protein sequence ID" value="CRZ25169.1"/>
    <property type="molecule type" value="Genomic_DNA"/>
</dbReference>
<reference evidence="8" key="2">
    <citation type="submission" date="2012-12" db="EMBL/GenBank/DDBJ databases">
        <authorList>
            <person name="Gao Y.W."/>
            <person name="Fan S.T."/>
            <person name="Sun H.T."/>
            <person name="Wang Z."/>
            <person name="Gao X.L."/>
            <person name="Li Y.G."/>
            <person name="Wang T.C."/>
            <person name="Zhang K."/>
            <person name="Xu W.W."/>
            <person name="Yu Z.J."/>
            <person name="Xia X.Z."/>
        </authorList>
    </citation>
    <scope>NUCLEOTIDE SEQUENCE</scope>
    <source>
        <strain evidence="8">FR3</strain>
    </source>
</reference>
<accession>A0A0H5S9X7</accession>
<evidence type="ECO:0000313" key="12">
    <source>
        <dbReference type="WormBase" id="Bm5576"/>
    </source>
</evidence>
<dbReference type="SUPFAM" id="SSF56112">
    <property type="entry name" value="Protein kinase-like (PK-like)"/>
    <property type="match status" value="1"/>
</dbReference>
<dbReference type="Gene3D" id="1.10.510.10">
    <property type="entry name" value="Transferase(Phosphotransferase) domain 1"/>
    <property type="match status" value="1"/>
</dbReference>
<dbReference type="KEGG" id="bmy:BM_BM5576"/>
<evidence type="ECO:0000256" key="4">
    <source>
        <dbReference type="ARBA" id="ARBA00022777"/>
    </source>
</evidence>
<gene>
    <name evidence="8 11 12" type="ORF">Bm5576</name>
    <name evidence="9" type="ORF">BM_BM5576</name>
    <name evidence="8" type="ORF">BM_Bm5576</name>
</gene>
<dbReference type="InterPro" id="IPR050235">
    <property type="entry name" value="CK1_Ser-Thr_kinase"/>
</dbReference>
<keyword evidence="4 9" id="KW-0418">Kinase</keyword>
<reference evidence="9" key="3">
    <citation type="submission" date="2019-04" db="EMBL/GenBank/DDBJ databases">
        <authorList>
            <person name="Howe K."/>
            <person name="Paulini M."/>
            <person name="Williams G."/>
        </authorList>
    </citation>
    <scope>NUCLEOTIDE SEQUENCE [LARGE SCALE GENOMIC DNA]</scope>
    <source>
        <strain evidence="9">FR3</strain>
    </source>
</reference>
<dbReference type="GeneID" id="6101809"/>
<keyword evidence="2" id="KW-0808">Transferase</keyword>
<evidence type="ECO:0000256" key="2">
    <source>
        <dbReference type="ARBA" id="ARBA00022679"/>
    </source>
</evidence>
<dbReference type="InterPro" id="IPR011009">
    <property type="entry name" value="Kinase-like_dom_sf"/>
</dbReference>
<proteinExistence type="predicted"/>
<dbReference type="EMBL" id="CAAKNF010000195">
    <property type="protein sequence ID" value="VIO99020.1"/>
    <property type="molecule type" value="Genomic_DNA"/>
</dbReference>
<dbReference type="GO" id="GO:0004674">
    <property type="term" value="F:protein serine/threonine kinase activity"/>
    <property type="evidence" value="ECO:0007669"/>
    <property type="project" value="UniProtKB-KW"/>
</dbReference>
<dbReference type="STRING" id="6279.A0A0H5S9X7"/>
<keyword evidence="1" id="KW-0723">Serine/threonine-protein kinase</keyword>
<dbReference type="InterPro" id="IPR000719">
    <property type="entry name" value="Prot_kinase_dom"/>
</dbReference>
<dbReference type="PROSITE" id="PS50011">
    <property type="entry name" value="PROTEIN_KINASE_DOM"/>
    <property type="match status" value="1"/>
</dbReference>
<dbReference type="AlphaFoldDB" id="A0A0H5S9X7"/>
<evidence type="ECO:0000313" key="9">
    <source>
        <dbReference type="EMBL" id="VIO99020.1"/>
    </source>
</evidence>
<evidence type="ECO:0000256" key="5">
    <source>
        <dbReference type="ARBA" id="ARBA00022840"/>
    </source>
</evidence>